<evidence type="ECO:0000313" key="1">
    <source>
        <dbReference type="EMBL" id="GAI84111.1"/>
    </source>
</evidence>
<feature type="non-terminal residue" evidence="1">
    <location>
        <position position="1"/>
    </location>
</feature>
<organism evidence="1">
    <name type="scientific">marine sediment metagenome</name>
    <dbReference type="NCBI Taxonomy" id="412755"/>
    <lineage>
        <taxon>unclassified sequences</taxon>
        <taxon>metagenomes</taxon>
        <taxon>ecological metagenomes</taxon>
    </lineage>
</organism>
<dbReference type="EMBL" id="BARW01013846">
    <property type="protein sequence ID" value="GAI84111.1"/>
    <property type="molecule type" value="Genomic_DNA"/>
</dbReference>
<dbReference type="AlphaFoldDB" id="X1SYA7"/>
<protein>
    <submittedName>
        <fullName evidence="1">Uncharacterized protein</fullName>
    </submittedName>
</protein>
<sequence length="83" mass="9044">DWATQSLSEGLRQSLIAKLDKASNIINKAYDSGKLNRLNGAKGMLSAFINELESDSPAASYSKAEECIDLGTTVRGWIDERIP</sequence>
<comment type="caution">
    <text evidence="1">The sequence shown here is derived from an EMBL/GenBank/DDBJ whole genome shotgun (WGS) entry which is preliminary data.</text>
</comment>
<gene>
    <name evidence="1" type="ORF">S12H4_25051</name>
</gene>
<proteinExistence type="predicted"/>
<reference evidence="1" key="1">
    <citation type="journal article" date="2014" name="Front. Microbiol.">
        <title>High frequency of phylogenetically diverse reductive dehalogenase-homologous genes in deep subseafloor sedimentary metagenomes.</title>
        <authorList>
            <person name="Kawai M."/>
            <person name="Futagami T."/>
            <person name="Toyoda A."/>
            <person name="Takaki Y."/>
            <person name="Nishi S."/>
            <person name="Hori S."/>
            <person name="Arai W."/>
            <person name="Tsubouchi T."/>
            <person name="Morono Y."/>
            <person name="Uchiyama I."/>
            <person name="Ito T."/>
            <person name="Fujiyama A."/>
            <person name="Inagaki F."/>
            <person name="Takami H."/>
        </authorList>
    </citation>
    <scope>NUCLEOTIDE SEQUENCE</scope>
    <source>
        <strain evidence="1">Expedition CK06-06</strain>
    </source>
</reference>
<name>X1SYA7_9ZZZZ</name>
<accession>X1SYA7</accession>